<feature type="transmembrane region" description="Helical" evidence="1">
    <location>
        <begin position="45"/>
        <end position="69"/>
    </location>
</feature>
<dbReference type="AlphaFoldDB" id="A0A0A9GIN0"/>
<sequence>MCRREQPSFLLLLCHIGCRLGDQHRIMVPRRLDGRRPRELPPHTMFYAVIWVRLTAIGVLVETALMLFVQTNTDSSE</sequence>
<protein>
    <submittedName>
        <fullName evidence="2">Uncharacterized protein</fullName>
    </submittedName>
</protein>
<dbReference type="EMBL" id="GBRH01173559">
    <property type="protein sequence ID" value="JAE24337.1"/>
    <property type="molecule type" value="Transcribed_RNA"/>
</dbReference>
<accession>A0A0A9GIN0</accession>
<reference evidence="2" key="1">
    <citation type="submission" date="2014-09" db="EMBL/GenBank/DDBJ databases">
        <authorList>
            <person name="Magalhaes I.L.F."/>
            <person name="Oliveira U."/>
            <person name="Santos F.R."/>
            <person name="Vidigal T.H.D.A."/>
            <person name="Brescovit A.D."/>
            <person name="Santos A.J."/>
        </authorList>
    </citation>
    <scope>NUCLEOTIDE SEQUENCE</scope>
    <source>
        <tissue evidence="2">Shoot tissue taken approximately 20 cm above the soil surface</tissue>
    </source>
</reference>
<evidence type="ECO:0000256" key="1">
    <source>
        <dbReference type="SAM" id="Phobius"/>
    </source>
</evidence>
<keyword evidence="1" id="KW-0472">Membrane</keyword>
<name>A0A0A9GIN0_ARUDO</name>
<evidence type="ECO:0000313" key="2">
    <source>
        <dbReference type="EMBL" id="JAE24337.1"/>
    </source>
</evidence>
<reference evidence="2" key="2">
    <citation type="journal article" date="2015" name="Data Brief">
        <title>Shoot transcriptome of the giant reed, Arundo donax.</title>
        <authorList>
            <person name="Barrero R.A."/>
            <person name="Guerrero F.D."/>
            <person name="Moolhuijzen P."/>
            <person name="Goolsby J.A."/>
            <person name="Tidwell J."/>
            <person name="Bellgard S.E."/>
            <person name="Bellgard M.I."/>
        </authorList>
    </citation>
    <scope>NUCLEOTIDE SEQUENCE</scope>
    <source>
        <tissue evidence="2">Shoot tissue taken approximately 20 cm above the soil surface</tissue>
    </source>
</reference>
<keyword evidence="1" id="KW-0812">Transmembrane</keyword>
<proteinExistence type="predicted"/>
<organism evidence="2">
    <name type="scientific">Arundo donax</name>
    <name type="common">Giant reed</name>
    <name type="synonym">Donax arundinaceus</name>
    <dbReference type="NCBI Taxonomy" id="35708"/>
    <lineage>
        <taxon>Eukaryota</taxon>
        <taxon>Viridiplantae</taxon>
        <taxon>Streptophyta</taxon>
        <taxon>Embryophyta</taxon>
        <taxon>Tracheophyta</taxon>
        <taxon>Spermatophyta</taxon>
        <taxon>Magnoliopsida</taxon>
        <taxon>Liliopsida</taxon>
        <taxon>Poales</taxon>
        <taxon>Poaceae</taxon>
        <taxon>PACMAD clade</taxon>
        <taxon>Arundinoideae</taxon>
        <taxon>Arundineae</taxon>
        <taxon>Arundo</taxon>
    </lineage>
</organism>
<keyword evidence="1" id="KW-1133">Transmembrane helix</keyword>